<reference evidence="3 5" key="1">
    <citation type="submission" date="2015-12" db="EMBL/GenBank/DDBJ databases">
        <title>Amycolatopsis regifaucium genome sequencing and assembly.</title>
        <authorList>
            <person name="Mayilraj S."/>
        </authorList>
    </citation>
    <scope>NUCLEOTIDE SEQUENCE [LARGE SCALE GENOMIC DNA]</scope>
    <source>
        <strain evidence="3 5">GY080</strain>
    </source>
</reference>
<feature type="domain" description="Beta-lactamase-related" evidence="2">
    <location>
        <begin position="48"/>
        <end position="365"/>
    </location>
</feature>
<dbReference type="EMBL" id="LQCI01000027">
    <property type="protein sequence ID" value="KZB82982.1"/>
    <property type="molecule type" value="Genomic_DNA"/>
</dbReference>
<dbReference type="EMBL" id="LOBU02000001">
    <property type="protein sequence ID" value="OKA11359.1"/>
    <property type="molecule type" value="Genomic_DNA"/>
</dbReference>
<dbReference type="InterPro" id="IPR001466">
    <property type="entry name" value="Beta-lactam-related"/>
</dbReference>
<dbReference type="Proteomes" id="UP000076321">
    <property type="component" value="Unassembled WGS sequence"/>
</dbReference>
<keyword evidence="6" id="KW-1185">Reference proteome</keyword>
<name>A0A154MES4_9PSEU</name>
<keyword evidence="3" id="KW-0121">Carboxypeptidase</keyword>
<feature type="chain" id="PRO_5010636974" evidence="1">
    <location>
        <begin position="25"/>
        <end position="389"/>
    </location>
</feature>
<dbReference type="Pfam" id="PF00144">
    <property type="entry name" value="Beta-lactamase"/>
    <property type="match status" value="1"/>
</dbReference>
<evidence type="ECO:0000313" key="3">
    <source>
        <dbReference type="EMBL" id="KZB82982.1"/>
    </source>
</evidence>
<gene>
    <name evidence="4" type="ORF">ATP06_0200385</name>
    <name evidence="3" type="ORF">AVL48_37130</name>
</gene>
<evidence type="ECO:0000256" key="1">
    <source>
        <dbReference type="SAM" id="SignalP"/>
    </source>
</evidence>
<evidence type="ECO:0000313" key="4">
    <source>
        <dbReference type="EMBL" id="OKA11359.1"/>
    </source>
</evidence>
<evidence type="ECO:0000259" key="2">
    <source>
        <dbReference type="Pfam" id="PF00144"/>
    </source>
</evidence>
<protein>
    <submittedName>
        <fullName evidence="3">D-alanyl-D-alanine carboxypeptidase</fullName>
    </submittedName>
</protein>
<dbReference type="AlphaFoldDB" id="A0A154MES4"/>
<dbReference type="PANTHER" id="PTHR46825:SF7">
    <property type="entry name" value="D-ALANYL-D-ALANINE CARBOXYPEPTIDASE"/>
    <property type="match status" value="1"/>
</dbReference>
<dbReference type="RefSeq" id="WP_063816551.1">
    <property type="nucleotide sequence ID" value="NZ_FOPQ01000004.1"/>
</dbReference>
<proteinExistence type="predicted"/>
<evidence type="ECO:0000313" key="5">
    <source>
        <dbReference type="Proteomes" id="UP000076321"/>
    </source>
</evidence>
<reference evidence="4 6" key="2">
    <citation type="submission" date="2016-11" db="EMBL/GenBank/DDBJ databases">
        <title>Genome sequencing of Amycolatopsis regifaucium.</title>
        <authorList>
            <person name="Mayilraj S."/>
            <person name="Kaur N."/>
        </authorList>
    </citation>
    <scope>NUCLEOTIDE SEQUENCE [LARGE SCALE GENOMIC DNA]</scope>
    <source>
        <strain evidence="4 6">GY080</strain>
    </source>
</reference>
<organism evidence="3 5">
    <name type="scientific">Amycolatopsis regifaucium</name>
    <dbReference type="NCBI Taxonomy" id="546365"/>
    <lineage>
        <taxon>Bacteria</taxon>
        <taxon>Bacillati</taxon>
        <taxon>Actinomycetota</taxon>
        <taxon>Actinomycetes</taxon>
        <taxon>Pseudonocardiales</taxon>
        <taxon>Pseudonocardiaceae</taxon>
        <taxon>Amycolatopsis</taxon>
    </lineage>
</organism>
<dbReference type="Gene3D" id="3.40.710.10">
    <property type="entry name" value="DD-peptidase/beta-lactamase superfamily"/>
    <property type="match status" value="1"/>
</dbReference>
<keyword evidence="1" id="KW-0732">Signal</keyword>
<dbReference type="SUPFAM" id="SSF56601">
    <property type="entry name" value="beta-lactamase/transpeptidase-like"/>
    <property type="match status" value="1"/>
</dbReference>
<accession>A0A154MES4</accession>
<keyword evidence="3" id="KW-0378">Hydrolase</keyword>
<dbReference type="GO" id="GO:0004180">
    <property type="term" value="F:carboxypeptidase activity"/>
    <property type="evidence" value="ECO:0007669"/>
    <property type="project" value="UniProtKB-KW"/>
</dbReference>
<sequence>MKRTSVIAAALCVATVASPGLATAAPDTASPLRTTLQRDADALVVGGSPGVLVELATADGGVKVRSGHGDLRTRTPMPWNGHFRIASFSKTFLAATMLQLVGEGRLSLADKVDRWLPGVVSGNGNDGRAITVRQLLQHTSGLHDYMAELDIFTEKGFLRHRFDRLSAADAVKLAVGKAPDFAPGTSWGYSNTNYVLAGLVTEKVTGRSWQKEVTERIIRPLGLRETSFPYTSPFLPAPSMRGYARFVVEGSNPPRLGRQVDVTLMNPAMGGGADGSLNSTTEDGNKFLRALMSGKVLEPALLAEMKKTVPAPGLGAYGLGLVRTAGSCGDYWSHHGALPGFLTGNGVTEDGRRSVMVSLNSSTPYNPGAEPPEGGPFASVIDHALCGRG</sequence>
<evidence type="ECO:0000313" key="6">
    <source>
        <dbReference type="Proteomes" id="UP000186883"/>
    </source>
</evidence>
<dbReference type="PANTHER" id="PTHR46825">
    <property type="entry name" value="D-ALANYL-D-ALANINE-CARBOXYPEPTIDASE/ENDOPEPTIDASE AMPH"/>
    <property type="match status" value="1"/>
</dbReference>
<dbReference type="InterPro" id="IPR050491">
    <property type="entry name" value="AmpC-like"/>
</dbReference>
<feature type="signal peptide" evidence="1">
    <location>
        <begin position="1"/>
        <end position="24"/>
    </location>
</feature>
<dbReference type="InterPro" id="IPR012338">
    <property type="entry name" value="Beta-lactam/transpept-like"/>
</dbReference>
<dbReference type="Proteomes" id="UP000186883">
    <property type="component" value="Unassembled WGS sequence"/>
</dbReference>
<comment type="caution">
    <text evidence="3">The sequence shown here is derived from an EMBL/GenBank/DDBJ whole genome shotgun (WGS) entry which is preliminary data.</text>
</comment>
<keyword evidence="3" id="KW-0645">Protease</keyword>